<evidence type="ECO:0000313" key="3">
    <source>
        <dbReference type="Proteomes" id="UP000419144"/>
    </source>
</evidence>
<dbReference type="VEuPathDB" id="TriTrypDB:LtaPh_0402851"/>
<dbReference type="Proteomes" id="UP000419144">
    <property type="component" value="Unassembled WGS sequence"/>
</dbReference>
<feature type="compositionally biased region" description="Basic and acidic residues" evidence="1">
    <location>
        <begin position="668"/>
        <end position="686"/>
    </location>
</feature>
<name>A0A640K9H2_LEITA</name>
<accession>A0A640K9H2</accession>
<gene>
    <name evidence="2" type="ORF">LtaPh_0402851</name>
</gene>
<comment type="caution">
    <text evidence="2">The sequence shown here is derived from an EMBL/GenBank/DDBJ whole genome shotgun (WGS) entry which is preliminary data.</text>
</comment>
<sequence length="686" mass="70635">MAKTRSDSRRTLKPQEREQEGGRAVRRVCWLPYAFNSASGRLCAADLCVNEGVEQVVERIGEVLDGAALGRRPNGVHSVDFDVGGDIAGVARVNSDAGGVGAVVDVEAASKRFEAIILEDLYHAVVNEDVELEAIGRGDGEGRAAVQGRGAADGSGLGAAKVQQRLAHGAAGGIGCGHHGVDLPVEVAGIALPGVRLAQTHLVALSAAVGGRGAVEDLDRRVGLRLLRVRRGVGAAAGHADGDGGVLAQICVDADHHPHLWHVAIAGVGGGGGEGGGVGEREAGDDLVVECAVGDDQLRGLGDGDVPHVDELVDAQALDLRHRVRLDLLLGGVVDHGAQHVLHAGPPVGDDLLVAQLVVGPAPDGAAVEDGVVEGLGGVERAVVNKGEAALGVLDEDVLPAGGVELVGAIDDVVAVRGHGGDLEIVLAALFQCEEVGALEHVAQVVLVDVEAMGEAVAALEAGVFGGEDDDVRVVALVILDARDERDEPAVGVRRVLPPLCGVAEVFHGDDAGDHVLRHDHVERALDESVESALALQVGLRWVGDALTLDVLRLGARVHHDGLFEVVVHHGAGVGAPPVVPFIGPHGDRRLGTRPLHVVLRRHVVPCNITPEWAVGVVLHVQVNFASDGVAVGAVGVVDPVLWRANVVDRLIGHAVLGDDGGGHHGHGHEEQNDRVAHRGSDHGSV</sequence>
<proteinExistence type="predicted"/>
<reference evidence="2" key="1">
    <citation type="submission" date="2019-11" db="EMBL/GenBank/DDBJ databases">
        <title>Leishmania tarentolae CDS.</title>
        <authorList>
            <person name="Goto Y."/>
            <person name="Yamagishi J."/>
        </authorList>
    </citation>
    <scope>NUCLEOTIDE SEQUENCE [LARGE SCALE GENOMIC DNA]</scope>
    <source>
        <strain evidence="2">Parrot Tar II</strain>
    </source>
</reference>
<protein>
    <submittedName>
        <fullName evidence="2">Sucrose hydrolase-like protein</fullName>
    </submittedName>
</protein>
<dbReference type="GO" id="GO:0016787">
    <property type="term" value="F:hydrolase activity"/>
    <property type="evidence" value="ECO:0007669"/>
    <property type="project" value="UniProtKB-KW"/>
</dbReference>
<feature type="region of interest" description="Disordered" evidence="1">
    <location>
        <begin position="660"/>
        <end position="686"/>
    </location>
</feature>
<keyword evidence="3" id="KW-1185">Reference proteome</keyword>
<organism evidence="2 3">
    <name type="scientific">Leishmania tarentolae</name>
    <name type="common">Sauroleishmania tarentolae</name>
    <dbReference type="NCBI Taxonomy" id="5689"/>
    <lineage>
        <taxon>Eukaryota</taxon>
        <taxon>Discoba</taxon>
        <taxon>Euglenozoa</taxon>
        <taxon>Kinetoplastea</taxon>
        <taxon>Metakinetoplastina</taxon>
        <taxon>Trypanosomatida</taxon>
        <taxon>Trypanosomatidae</taxon>
        <taxon>Leishmaniinae</taxon>
        <taxon>Leishmania</taxon>
        <taxon>lizard Leishmania</taxon>
    </lineage>
</organism>
<dbReference type="AlphaFoldDB" id="A0A640K9H2"/>
<evidence type="ECO:0000256" key="1">
    <source>
        <dbReference type="SAM" id="MobiDB-lite"/>
    </source>
</evidence>
<evidence type="ECO:0000313" key="2">
    <source>
        <dbReference type="EMBL" id="GET85634.1"/>
    </source>
</evidence>
<dbReference type="EMBL" id="BLBS01000004">
    <property type="protein sequence ID" value="GET85634.1"/>
    <property type="molecule type" value="Genomic_DNA"/>
</dbReference>